<reference evidence="3" key="2">
    <citation type="submission" date="2011-02" db="EMBL/GenBank/DDBJ databases">
        <title>The complete genome of Syntrophobotulus glycolicus DSM 8271.</title>
        <authorList>
            <person name="Lucas S."/>
            <person name="Copeland A."/>
            <person name="Lapidus A."/>
            <person name="Bruce D."/>
            <person name="Goodwin L."/>
            <person name="Pitluck S."/>
            <person name="Kyrpides N."/>
            <person name="Mavromatis K."/>
            <person name="Pagani I."/>
            <person name="Ivanova N."/>
            <person name="Mikhailova N."/>
            <person name="Chertkov O."/>
            <person name="Held B."/>
            <person name="Detter J.C."/>
            <person name="Tapia R."/>
            <person name="Han C."/>
            <person name="Land M."/>
            <person name="Hauser L."/>
            <person name="Markowitz V."/>
            <person name="Cheng J.-F."/>
            <person name="Hugenholtz P."/>
            <person name="Woyke T."/>
            <person name="Wu D."/>
            <person name="Spring S."/>
            <person name="Schroeder M."/>
            <person name="Brambilla E."/>
            <person name="Klenk H.-P."/>
            <person name="Eisen J.A."/>
        </authorList>
    </citation>
    <scope>NUCLEOTIDE SEQUENCE [LARGE SCALE GENOMIC DNA]</scope>
    <source>
        <strain evidence="3">DSM 8271 / FlGlyR</strain>
    </source>
</reference>
<feature type="compositionally biased region" description="Basic and acidic residues" evidence="1">
    <location>
        <begin position="77"/>
        <end position="92"/>
    </location>
</feature>
<dbReference type="HOGENOM" id="CLU_2412133_0_0_9"/>
<proteinExistence type="predicted"/>
<protein>
    <submittedName>
        <fullName evidence="2">Uncharacterized protein</fullName>
    </submittedName>
</protein>
<sequence>MPGGRLFQESLPERRLIRESLIGVNPAKSTVVGISLIEAGDQMIAAGAVEGRESNQNSHGKIKKNKGIDTIGVPKANNREKQMTYRAEGDLL</sequence>
<reference evidence="2 3" key="1">
    <citation type="journal article" date="2011" name="Stand. Genomic Sci.">
        <title>Complete genome sequence of Syntrophobotulus glycolicus type strain (FlGlyR).</title>
        <authorList>
            <person name="Han C."/>
            <person name="Mwirichia R."/>
            <person name="Chertkov O."/>
            <person name="Held B."/>
            <person name="Lapidus A."/>
            <person name="Nolan M."/>
            <person name="Lucas S."/>
            <person name="Hammon N."/>
            <person name="Deshpande S."/>
            <person name="Cheng J.F."/>
            <person name="Tapia R."/>
            <person name="Goodwin L."/>
            <person name="Pitluck S."/>
            <person name="Huntemann M."/>
            <person name="Liolios K."/>
            <person name="Ivanova N."/>
            <person name="Pagani I."/>
            <person name="Mavromatis K."/>
            <person name="Ovchinikova G."/>
            <person name="Pati A."/>
            <person name="Chen A."/>
            <person name="Palaniappan K."/>
            <person name="Land M."/>
            <person name="Hauser L."/>
            <person name="Brambilla E.M."/>
            <person name="Rohde M."/>
            <person name="Spring S."/>
            <person name="Sikorski J."/>
            <person name="Goker M."/>
            <person name="Woyke T."/>
            <person name="Bristow J."/>
            <person name="Eisen J.A."/>
            <person name="Markowitz V."/>
            <person name="Hugenholtz P."/>
            <person name="Kyrpides N.C."/>
            <person name="Klenk H.P."/>
            <person name="Detter J.C."/>
        </authorList>
    </citation>
    <scope>NUCLEOTIDE SEQUENCE [LARGE SCALE GENOMIC DNA]</scope>
    <source>
        <strain evidence="3">DSM 8271 / FlGlyR</strain>
    </source>
</reference>
<accession>F0SWM3</accession>
<organism evidence="2 3">
    <name type="scientific">Syntrophobotulus glycolicus (strain DSM 8271 / FlGlyR)</name>
    <dbReference type="NCBI Taxonomy" id="645991"/>
    <lineage>
        <taxon>Bacteria</taxon>
        <taxon>Bacillati</taxon>
        <taxon>Bacillota</taxon>
        <taxon>Clostridia</taxon>
        <taxon>Eubacteriales</taxon>
        <taxon>Desulfitobacteriaceae</taxon>
        <taxon>Syntrophobotulus</taxon>
    </lineage>
</organism>
<feature type="region of interest" description="Disordered" evidence="1">
    <location>
        <begin position="51"/>
        <end position="92"/>
    </location>
</feature>
<dbReference type="EMBL" id="CP002547">
    <property type="protein sequence ID" value="ADY56863.1"/>
    <property type="molecule type" value="Genomic_DNA"/>
</dbReference>
<dbReference type="KEGG" id="sgy:Sgly_2584"/>
<name>F0SWM3_SYNGF</name>
<evidence type="ECO:0000313" key="2">
    <source>
        <dbReference type="EMBL" id="ADY56863.1"/>
    </source>
</evidence>
<dbReference type="Proteomes" id="UP000007488">
    <property type="component" value="Chromosome"/>
</dbReference>
<dbReference type="AlphaFoldDB" id="F0SWM3"/>
<evidence type="ECO:0000313" key="3">
    <source>
        <dbReference type="Proteomes" id="UP000007488"/>
    </source>
</evidence>
<keyword evidence="3" id="KW-1185">Reference proteome</keyword>
<evidence type="ECO:0000256" key="1">
    <source>
        <dbReference type="SAM" id="MobiDB-lite"/>
    </source>
</evidence>
<gene>
    <name evidence="2" type="ordered locus">Sgly_2584</name>
</gene>